<gene>
    <name evidence="2" type="ORF">BN869_000001815_1</name>
    <name evidence="3" type="ORF">IM811_012505</name>
</gene>
<feature type="compositionally biased region" description="Low complexity" evidence="1">
    <location>
        <begin position="37"/>
        <end position="47"/>
    </location>
</feature>
<name>A0A0B7JSW9_BIOOC</name>
<feature type="compositionally biased region" description="Low complexity" evidence="1">
    <location>
        <begin position="54"/>
        <end position="70"/>
    </location>
</feature>
<evidence type="ECO:0000313" key="3">
    <source>
        <dbReference type="EMBL" id="KAF9753747.1"/>
    </source>
</evidence>
<sequence length="323" mass="34714">MATVQTETFHIKGDLDVGAPSPPPYFHGETVELRPMASATSSLSSSSPPVYEETSSSAAGSGSTGPSGTTFKPTKSLQVENKGLPVIALPLPPRPYPIEVYAVGDSGILSNKVYQSVRPTRGSGSCILFRGDPAAGAEPVCTTIYRFGPGRPPKIRLLGPNSDIDFSTLGEDKGELAAGEEEFEVLSRGVTTRAVSIRTHLGTFLWRYAGKAERREFDADSLVVMDRVTTVALAGGKTEERYRRVAQLVRNKEFRTAGSGRSTAGNGGRLMMDLSEWNVDRKGEREQMEALILAGCICMLKKEMDRRRLHQSMMIAGGASGGP</sequence>
<evidence type="ECO:0000256" key="1">
    <source>
        <dbReference type="SAM" id="MobiDB-lite"/>
    </source>
</evidence>
<reference evidence="2" key="1">
    <citation type="submission" date="2015-01" db="EMBL/GenBank/DDBJ databases">
        <authorList>
            <person name="Durling Mikael"/>
        </authorList>
    </citation>
    <scope>NUCLEOTIDE SEQUENCE</scope>
</reference>
<dbReference type="AlphaFoldDB" id="A0A0B7JSW9"/>
<dbReference type="EMBL" id="CDPU01000003">
    <property type="protein sequence ID" value="CEO45760.1"/>
    <property type="molecule type" value="Genomic_DNA"/>
</dbReference>
<evidence type="ECO:0000313" key="2">
    <source>
        <dbReference type="EMBL" id="CEO45760.1"/>
    </source>
</evidence>
<dbReference type="Proteomes" id="UP000616885">
    <property type="component" value="Unassembled WGS sequence"/>
</dbReference>
<accession>A0A0B7JSW9</accession>
<protein>
    <submittedName>
        <fullName evidence="2">Uncharacterized protein</fullName>
    </submittedName>
</protein>
<dbReference type="EMBL" id="JADCTT010000004">
    <property type="protein sequence ID" value="KAF9753747.1"/>
    <property type="molecule type" value="Genomic_DNA"/>
</dbReference>
<organism evidence="2">
    <name type="scientific">Bionectria ochroleuca</name>
    <name type="common">Gliocladium roseum</name>
    <dbReference type="NCBI Taxonomy" id="29856"/>
    <lineage>
        <taxon>Eukaryota</taxon>
        <taxon>Fungi</taxon>
        <taxon>Dikarya</taxon>
        <taxon>Ascomycota</taxon>
        <taxon>Pezizomycotina</taxon>
        <taxon>Sordariomycetes</taxon>
        <taxon>Hypocreomycetidae</taxon>
        <taxon>Hypocreales</taxon>
        <taxon>Bionectriaceae</taxon>
        <taxon>Clonostachys</taxon>
    </lineage>
</organism>
<reference evidence="3" key="2">
    <citation type="submission" date="2020-10" db="EMBL/GenBank/DDBJ databases">
        <title>High-Quality Genome Resource of Clonostachys rosea strain S41 by Oxford Nanopore Long-Read Sequencing.</title>
        <authorList>
            <person name="Wang H."/>
        </authorList>
    </citation>
    <scope>NUCLEOTIDE SEQUENCE</scope>
    <source>
        <strain evidence="3">S41</strain>
    </source>
</reference>
<proteinExistence type="predicted"/>
<feature type="region of interest" description="Disordered" evidence="1">
    <location>
        <begin position="1"/>
        <end position="74"/>
    </location>
</feature>